<evidence type="ECO:0000256" key="1">
    <source>
        <dbReference type="SAM" id="Phobius"/>
    </source>
</evidence>
<dbReference type="Gene3D" id="3.10.350.10">
    <property type="entry name" value="LysM domain"/>
    <property type="match status" value="1"/>
</dbReference>
<organism evidence="3 4">
    <name type="scientific">Protaetiibacter larvae</name>
    <dbReference type="NCBI Taxonomy" id="2592654"/>
    <lineage>
        <taxon>Bacteria</taxon>
        <taxon>Bacillati</taxon>
        <taxon>Actinomycetota</taxon>
        <taxon>Actinomycetes</taxon>
        <taxon>Micrococcales</taxon>
        <taxon>Microbacteriaceae</taxon>
        <taxon>Protaetiibacter</taxon>
    </lineage>
</organism>
<keyword evidence="1" id="KW-0812">Transmembrane</keyword>
<dbReference type="OrthoDB" id="5084290at2"/>
<dbReference type="AlphaFoldDB" id="A0A5C1Y809"/>
<dbReference type="Proteomes" id="UP000322159">
    <property type="component" value="Chromosome"/>
</dbReference>
<name>A0A5C1Y809_9MICO</name>
<evidence type="ECO:0000313" key="3">
    <source>
        <dbReference type="EMBL" id="QEO09876.1"/>
    </source>
</evidence>
<keyword evidence="4" id="KW-1185">Reference proteome</keyword>
<feature type="transmembrane region" description="Helical" evidence="1">
    <location>
        <begin position="30"/>
        <end position="54"/>
    </location>
</feature>
<dbReference type="InterPro" id="IPR036779">
    <property type="entry name" value="LysM_dom_sf"/>
</dbReference>
<sequence length="121" mass="12559">MSTIALSYAGPRPDARPRAPRLHLTRRGRLVFGALLVAPVAIALAVSGIAGGVAQAGSSASTASFEYISVASGESLWDLAQWIAPEADPREVVSALVALNQLPSAEVQPGQRLAIPAEYAR</sequence>
<evidence type="ECO:0000313" key="4">
    <source>
        <dbReference type="Proteomes" id="UP000322159"/>
    </source>
</evidence>
<accession>A0A5C1Y809</accession>
<dbReference type="RefSeq" id="WP_149325294.1">
    <property type="nucleotide sequence ID" value="NZ_CP043504.1"/>
</dbReference>
<protein>
    <submittedName>
        <fullName evidence="3">LysM peptidoglycan-binding domain-containing protein</fullName>
    </submittedName>
</protein>
<proteinExistence type="predicted"/>
<keyword evidence="1" id="KW-1133">Transmembrane helix</keyword>
<dbReference type="Pfam" id="PF01476">
    <property type="entry name" value="LysM"/>
    <property type="match status" value="1"/>
</dbReference>
<dbReference type="InterPro" id="IPR018392">
    <property type="entry name" value="LysM"/>
</dbReference>
<reference evidence="3 4" key="1">
    <citation type="submission" date="2019-09" db="EMBL/GenBank/DDBJ databases">
        <title>Genome sequencing of strain KACC 19322.</title>
        <authorList>
            <person name="Heo J."/>
            <person name="Kim S.-J."/>
            <person name="Kim J.-S."/>
            <person name="Hong S.-B."/>
            <person name="Kwon S.-W."/>
        </authorList>
    </citation>
    <scope>NUCLEOTIDE SEQUENCE [LARGE SCALE GENOMIC DNA]</scope>
    <source>
        <strain evidence="3 4">KACC 19322</strain>
    </source>
</reference>
<feature type="domain" description="LysM" evidence="2">
    <location>
        <begin position="69"/>
        <end position="116"/>
    </location>
</feature>
<gene>
    <name evidence="3" type="ORF">FLP23_07575</name>
</gene>
<dbReference type="EMBL" id="CP043504">
    <property type="protein sequence ID" value="QEO09876.1"/>
    <property type="molecule type" value="Genomic_DNA"/>
</dbReference>
<evidence type="ECO:0000259" key="2">
    <source>
        <dbReference type="Pfam" id="PF01476"/>
    </source>
</evidence>
<keyword evidence="1" id="KW-0472">Membrane</keyword>
<dbReference type="KEGG" id="lyk:FLP23_07575"/>